<dbReference type="Proteomes" id="UP000799440">
    <property type="component" value="Unassembled WGS sequence"/>
</dbReference>
<accession>A0A6A6UVM4</accession>
<feature type="signal peptide" evidence="1">
    <location>
        <begin position="1"/>
        <end position="18"/>
    </location>
</feature>
<evidence type="ECO:0000256" key="1">
    <source>
        <dbReference type="SAM" id="SignalP"/>
    </source>
</evidence>
<protein>
    <submittedName>
        <fullName evidence="2">Uncharacterized protein</fullName>
    </submittedName>
</protein>
<name>A0A6A6UVM4_9PLEO</name>
<gene>
    <name evidence="2" type="ORF">M011DRAFT_529949</name>
</gene>
<evidence type="ECO:0000313" key="3">
    <source>
        <dbReference type="Proteomes" id="UP000799440"/>
    </source>
</evidence>
<organism evidence="2 3">
    <name type="scientific">Sporormia fimetaria CBS 119925</name>
    <dbReference type="NCBI Taxonomy" id="1340428"/>
    <lineage>
        <taxon>Eukaryota</taxon>
        <taxon>Fungi</taxon>
        <taxon>Dikarya</taxon>
        <taxon>Ascomycota</taxon>
        <taxon>Pezizomycotina</taxon>
        <taxon>Dothideomycetes</taxon>
        <taxon>Pleosporomycetidae</taxon>
        <taxon>Pleosporales</taxon>
        <taxon>Sporormiaceae</taxon>
        <taxon>Sporormia</taxon>
    </lineage>
</organism>
<dbReference type="AlphaFoldDB" id="A0A6A6UVM4"/>
<reference evidence="2" key="1">
    <citation type="journal article" date="2020" name="Stud. Mycol.">
        <title>101 Dothideomycetes genomes: a test case for predicting lifestyles and emergence of pathogens.</title>
        <authorList>
            <person name="Haridas S."/>
            <person name="Albert R."/>
            <person name="Binder M."/>
            <person name="Bloem J."/>
            <person name="Labutti K."/>
            <person name="Salamov A."/>
            <person name="Andreopoulos B."/>
            <person name="Baker S."/>
            <person name="Barry K."/>
            <person name="Bills G."/>
            <person name="Bluhm B."/>
            <person name="Cannon C."/>
            <person name="Castanera R."/>
            <person name="Culley D."/>
            <person name="Daum C."/>
            <person name="Ezra D."/>
            <person name="Gonzalez J."/>
            <person name="Henrissat B."/>
            <person name="Kuo A."/>
            <person name="Liang C."/>
            <person name="Lipzen A."/>
            <person name="Lutzoni F."/>
            <person name="Magnuson J."/>
            <person name="Mondo S."/>
            <person name="Nolan M."/>
            <person name="Ohm R."/>
            <person name="Pangilinan J."/>
            <person name="Park H.-J."/>
            <person name="Ramirez L."/>
            <person name="Alfaro M."/>
            <person name="Sun H."/>
            <person name="Tritt A."/>
            <person name="Yoshinaga Y."/>
            <person name="Zwiers L.-H."/>
            <person name="Turgeon B."/>
            <person name="Goodwin S."/>
            <person name="Spatafora J."/>
            <person name="Crous P."/>
            <person name="Grigoriev I."/>
        </authorList>
    </citation>
    <scope>NUCLEOTIDE SEQUENCE</scope>
    <source>
        <strain evidence="2">CBS 119925</strain>
    </source>
</reference>
<sequence length="280" mass="30148">MRRSALLAVIGIGVLTSAVPVKDSEAVNTSDELSAQDLLANTAAPETSTKFEILPEYLDAASVWGGLDLSNDSNLTMAASSGAVDSANPRLLVGMYGPNQHVGFPEADFGRYIYDCVNELCRPSGCTNNWCRVGAIFYDAKGSLAMNAHLEIRAGGEYSKNGFQHSFLIAAAAQAYQRTMDESSGNCYNSRMKNGQTVKFCTVRQYAFAKVENHPNGGILGISVKFNGKTTDTRYQCGRVLDGLWKYVSASITPGLGRLLGAPNTETHTTCDVVVDFQNE</sequence>
<keyword evidence="1" id="KW-0732">Signal</keyword>
<feature type="chain" id="PRO_5025543809" evidence="1">
    <location>
        <begin position="19"/>
        <end position="280"/>
    </location>
</feature>
<evidence type="ECO:0000313" key="2">
    <source>
        <dbReference type="EMBL" id="KAF2742308.1"/>
    </source>
</evidence>
<dbReference type="EMBL" id="MU006611">
    <property type="protein sequence ID" value="KAF2742308.1"/>
    <property type="molecule type" value="Genomic_DNA"/>
</dbReference>
<proteinExistence type="predicted"/>
<keyword evidence="3" id="KW-1185">Reference proteome</keyword>